<evidence type="ECO:0000256" key="2">
    <source>
        <dbReference type="ARBA" id="ARBA00022670"/>
    </source>
</evidence>
<keyword evidence="3" id="KW-0378">Hydrolase</keyword>
<reference evidence="5" key="1">
    <citation type="submission" date="2022-10" db="EMBL/GenBank/DDBJ databases">
        <title>The WGS of Solirubrobacter ginsenosidimutans DSM 21036.</title>
        <authorList>
            <person name="Jiang Z."/>
        </authorList>
    </citation>
    <scope>NUCLEOTIDE SEQUENCE</scope>
    <source>
        <strain evidence="5">DSM 21036</strain>
    </source>
</reference>
<evidence type="ECO:0000313" key="5">
    <source>
        <dbReference type="EMBL" id="MDA0162642.1"/>
    </source>
</evidence>
<dbReference type="EMBL" id="JAPDOD010000019">
    <property type="protein sequence ID" value="MDA0162642.1"/>
    <property type="molecule type" value="Genomic_DNA"/>
</dbReference>
<comment type="caution">
    <text evidence="5">The sequence shown here is derived from an EMBL/GenBank/DDBJ whole genome shotgun (WGS) entry which is preliminary data.</text>
</comment>
<proteinExistence type="inferred from homology"/>
<feature type="region of interest" description="Disordered" evidence="4">
    <location>
        <begin position="264"/>
        <end position="289"/>
    </location>
</feature>
<dbReference type="Pfam" id="PF13365">
    <property type="entry name" value="Trypsin_2"/>
    <property type="match status" value="1"/>
</dbReference>
<accession>A0A9X3MUH7</accession>
<evidence type="ECO:0000313" key="6">
    <source>
        <dbReference type="Proteomes" id="UP001149140"/>
    </source>
</evidence>
<protein>
    <submittedName>
        <fullName evidence="5">Trypsin-like peptidase domain-containing protein</fullName>
    </submittedName>
</protein>
<dbReference type="Proteomes" id="UP001149140">
    <property type="component" value="Unassembled WGS sequence"/>
</dbReference>
<name>A0A9X3MUH7_9ACTN</name>
<dbReference type="PANTHER" id="PTHR43343:SF3">
    <property type="entry name" value="PROTEASE DO-LIKE 8, CHLOROPLASTIC"/>
    <property type="match status" value="1"/>
</dbReference>
<sequence length="289" mass="29174">MAYGRRRAPVTPAVALAALALITLVAVLLTAGARDGRSTVVERVVAGEGAGQFDVAAIYARANPGIVDVNAHTIATTAGPFGLPEAAEGTESGTGILLNTRGDILTAGHVVAGGHHITVTFDGGASRRATVLGTEGDMDVAVLHVDPSGLELHPLTLGSVAGLRVGDPVAVIGDPFGVPRSLSTGVISGLHRTIEAPSGAAVPNAVQTDAAINPGNSGGPLLDAHARVIGIADQIATGDSSVDSSTGVGFAVPIDSVKTRLAQLERGRHRERRRTHARPAHRTGSSIAT</sequence>
<organism evidence="5 6">
    <name type="scientific">Solirubrobacter ginsenosidimutans</name>
    <dbReference type="NCBI Taxonomy" id="490573"/>
    <lineage>
        <taxon>Bacteria</taxon>
        <taxon>Bacillati</taxon>
        <taxon>Actinomycetota</taxon>
        <taxon>Thermoleophilia</taxon>
        <taxon>Solirubrobacterales</taxon>
        <taxon>Solirubrobacteraceae</taxon>
        <taxon>Solirubrobacter</taxon>
    </lineage>
</organism>
<dbReference type="Gene3D" id="2.40.10.10">
    <property type="entry name" value="Trypsin-like serine proteases"/>
    <property type="match status" value="2"/>
</dbReference>
<dbReference type="SUPFAM" id="SSF50494">
    <property type="entry name" value="Trypsin-like serine proteases"/>
    <property type="match status" value="1"/>
</dbReference>
<keyword evidence="6" id="KW-1185">Reference proteome</keyword>
<keyword evidence="2" id="KW-0645">Protease</keyword>
<dbReference type="PRINTS" id="PR00834">
    <property type="entry name" value="PROTEASES2C"/>
</dbReference>
<comment type="similarity">
    <text evidence="1">Belongs to the peptidase S1C family.</text>
</comment>
<dbReference type="InterPro" id="IPR043504">
    <property type="entry name" value="Peptidase_S1_PA_chymotrypsin"/>
</dbReference>
<feature type="compositionally biased region" description="Basic residues" evidence="4">
    <location>
        <begin position="269"/>
        <end position="281"/>
    </location>
</feature>
<gene>
    <name evidence="5" type="ORF">OM076_20380</name>
</gene>
<evidence type="ECO:0000256" key="4">
    <source>
        <dbReference type="SAM" id="MobiDB-lite"/>
    </source>
</evidence>
<dbReference type="GO" id="GO:0004252">
    <property type="term" value="F:serine-type endopeptidase activity"/>
    <property type="evidence" value="ECO:0007669"/>
    <property type="project" value="InterPro"/>
</dbReference>
<dbReference type="PANTHER" id="PTHR43343">
    <property type="entry name" value="PEPTIDASE S12"/>
    <property type="match status" value="1"/>
</dbReference>
<evidence type="ECO:0000256" key="3">
    <source>
        <dbReference type="ARBA" id="ARBA00022801"/>
    </source>
</evidence>
<dbReference type="InterPro" id="IPR051201">
    <property type="entry name" value="Chloro_Bact_Ser_Proteases"/>
</dbReference>
<dbReference type="GO" id="GO:0006508">
    <property type="term" value="P:proteolysis"/>
    <property type="evidence" value="ECO:0007669"/>
    <property type="project" value="UniProtKB-KW"/>
</dbReference>
<dbReference type="InterPro" id="IPR009003">
    <property type="entry name" value="Peptidase_S1_PA"/>
</dbReference>
<dbReference type="AlphaFoldDB" id="A0A9X3MUH7"/>
<dbReference type="InterPro" id="IPR001940">
    <property type="entry name" value="Peptidase_S1C"/>
</dbReference>
<evidence type="ECO:0000256" key="1">
    <source>
        <dbReference type="ARBA" id="ARBA00010541"/>
    </source>
</evidence>